<evidence type="ECO:0000256" key="2">
    <source>
        <dbReference type="SAM" id="MobiDB-lite"/>
    </source>
</evidence>
<proteinExistence type="predicted"/>
<dbReference type="PROSITE" id="PS50096">
    <property type="entry name" value="IQ"/>
    <property type="match status" value="1"/>
</dbReference>
<protein>
    <submittedName>
        <fullName evidence="3">Uncharacterized protein</fullName>
    </submittedName>
</protein>
<feature type="coiled-coil region" evidence="1">
    <location>
        <begin position="257"/>
        <end position="284"/>
    </location>
</feature>
<evidence type="ECO:0000313" key="3">
    <source>
        <dbReference type="EMBL" id="CAE0242455.1"/>
    </source>
</evidence>
<feature type="region of interest" description="Disordered" evidence="2">
    <location>
        <begin position="314"/>
        <end position="358"/>
    </location>
</feature>
<feature type="region of interest" description="Disordered" evidence="2">
    <location>
        <begin position="108"/>
        <end position="136"/>
    </location>
</feature>
<sequence length="358" mass="41337">MAGLSAEAKRELRLKEKEDAKIAEQKRREELDRKREENIRRRAVEKEKMQKQQEAEYEFKHLRAKQLEIRRLENIQRKEELRLRRLAQQELKARANADSKSAAVLKTVTTVEKRMRPPAESEAAGGRVQTSSAVADELDDPELMFEGLAPADALKHKQMLIRKYEEELERLRLEERHIEKGLKTNRFEYVEERFAVVKKVRDEEEAKREKEEQRERAAKAGLLSDEYGARKGTKVEEANHSALLIQKMFRGYLGRQAAKLQVKLNRMQAQIRNEEDRIRQIYTRIDDARIAGYKSEAANARLATLMTEKALSRATEEYRRGQGPPASKDTKKLSNIYGVTPQKGGGDKTSARKVGKVA</sequence>
<gene>
    <name evidence="3" type="ORF">PBIL07802_LOCUS4620</name>
</gene>
<reference evidence="3" key="1">
    <citation type="submission" date="2021-01" db="EMBL/GenBank/DDBJ databases">
        <authorList>
            <person name="Corre E."/>
            <person name="Pelletier E."/>
            <person name="Niang G."/>
            <person name="Scheremetjew M."/>
            <person name="Finn R."/>
            <person name="Kale V."/>
            <person name="Holt S."/>
            <person name="Cochrane G."/>
            <person name="Meng A."/>
            <person name="Brown T."/>
            <person name="Cohen L."/>
        </authorList>
    </citation>
    <scope>NUCLEOTIDE SEQUENCE</scope>
    <source>
        <strain evidence="3">NIES-2562</strain>
    </source>
</reference>
<dbReference type="EMBL" id="HBIB01007476">
    <property type="protein sequence ID" value="CAE0242455.1"/>
    <property type="molecule type" value="Transcribed_RNA"/>
</dbReference>
<accession>A0A7S3D095</accession>
<dbReference type="SMART" id="SM00015">
    <property type="entry name" value="IQ"/>
    <property type="match status" value="1"/>
</dbReference>
<feature type="coiled-coil region" evidence="1">
    <location>
        <begin position="14"/>
        <end position="89"/>
    </location>
</feature>
<dbReference type="AlphaFoldDB" id="A0A7S3D095"/>
<evidence type="ECO:0000256" key="1">
    <source>
        <dbReference type="SAM" id="Coils"/>
    </source>
</evidence>
<keyword evidence="1" id="KW-0175">Coiled coil</keyword>
<organism evidence="3">
    <name type="scientific">Palpitomonas bilix</name>
    <dbReference type="NCBI Taxonomy" id="652834"/>
    <lineage>
        <taxon>Eukaryota</taxon>
        <taxon>Eukaryota incertae sedis</taxon>
    </lineage>
</organism>
<feature type="coiled-coil region" evidence="1">
    <location>
        <begin position="154"/>
        <end position="220"/>
    </location>
</feature>
<dbReference type="InterPro" id="IPR000048">
    <property type="entry name" value="IQ_motif_EF-hand-BS"/>
</dbReference>
<name>A0A7S3D095_9EUKA</name>